<dbReference type="eggNOG" id="COG3594">
    <property type="taxonomic scope" value="Bacteria"/>
</dbReference>
<dbReference type="InterPro" id="IPR002656">
    <property type="entry name" value="Acyl_transf_3_dom"/>
</dbReference>
<feature type="domain" description="Acyltransferase 3" evidence="2">
    <location>
        <begin position="5"/>
        <end position="307"/>
    </location>
</feature>
<keyword evidence="4" id="KW-1185">Reference proteome</keyword>
<gene>
    <name evidence="3" type="ORF">HMPREF9455_02588</name>
</gene>
<feature type="transmembrane region" description="Helical" evidence="1">
    <location>
        <begin position="262"/>
        <end position="286"/>
    </location>
</feature>
<evidence type="ECO:0000259" key="2">
    <source>
        <dbReference type="Pfam" id="PF01757"/>
    </source>
</evidence>
<organism evidence="3 4">
    <name type="scientific">Dysgonomonas gadei ATCC BAA-286</name>
    <dbReference type="NCBI Taxonomy" id="742766"/>
    <lineage>
        <taxon>Bacteria</taxon>
        <taxon>Pseudomonadati</taxon>
        <taxon>Bacteroidota</taxon>
        <taxon>Bacteroidia</taxon>
        <taxon>Bacteroidales</taxon>
        <taxon>Dysgonomonadaceae</taxon>
        <taxon>Dysgonomonas</taxon>
    </lineage>
</organism>
<evidence type="ECO:0000313" key="3">
    <source>
        <dbReference type="EMBL" id="EGK01066.1"/>
    </source>
</evidence>
<comment type="caution">
    <text evidence="3">The sequence shown here is derived from an EMBL/GenBank/DDBJ whole genome shotgun (WGS) entry which is preliminary data.</text>
</comment>
<dbReference type="STRING" id="742766.HMPREF9455_02588"/>
<sequence>MDVRINWIDWAKALTMGLVVLGHFEYEDRGVILQNFIYSFHMPLFFLLSGYLYKQSNDFKVFLSKNIKTLVVPYVLLNLSVFLIMFPYYLHSNIDIKSLSFNFIICEKFIPASACWFLISLFFVKVISFFILKLKHFLQVLIIVFLSASCFYISQKLKINVYFSIDSALMAIPFYIAGYYLKKYQIVEKIKNNYTGLILIVITFIPLLIGNYINGRIGMYSCYFGKYPILFYINAFIGCIMVICTCNLLNNIESNIIKKISSGSLVILAYHFPLITLLNCLYFHVFALSPDVLSNVVMSIIIMLLLYYPIILIQKYCPILIGNRKS</sequence>
<dbReference type="PANTHER" id="PTHR37312:SF1">
    <property type="entry name" value="MEMBRANE-BOUND ACYLTRANSFERASE YKRP-RELATED"/>
    <property type="match status" value="1"/>
</dbReference>
<dbReference type="InterPro" id="IPR052734">
    <property type="entry name" value="Nod_factor_acetyltransferase"/>
</dbReference>
<dbReference type="EMBL" id="ADLV01000031">
    <property type="protein sequence ID" value="EGK01066.1"/>
    <property type="molecule type" value="Genomic_DNA"/>
</dbReference>
<keyword evidence="1" id="KW-1133">Transmembrane helix</keyword>
<dbReference type="PANTHER" id="PTHR37312">
    <property type="entry name" value="MEMBRANE-BOUND ACYLTRANSFERASE YKRP-RELATED"/>
    <property type="match status" value="1"/>
</dbReference>
<feature type="transmembrane region" description="Helical" evidence="1">
    <location>
        <begin position="137"/>
        <end position="155"/>
    </location>
</feature>
<feature type="transmembrane region" description="Helical" evidence="1">
    <location>
        <begin position="229"/>
        <end position="250"/>
    </location>
</feature>
<proteinExistence type="predicted"/>
<feature type="transmembrane region" description="Helical" evidence="1">
    <location>
        <begin position="74"/>
        <end position="90"/>
    </location>
</feature>
<keyword evidence="1" id="KW-0812">Transmembrane</keyword>
<protein>
    <recommendedName>
        <fullName evidence="2">Acyltransferase 3 domain-containing protein</fullName>
    </recommendedName>
</protein>
<feature type="transmembrane region" description="Helical" evidence="1">
    <location>
        <begin position="292"/>
        <end position="313"/>
    </location>
</feature>
<evidence type="ECO:0000313" key="4">
    <source>
        <dbReference type="Proteomes" id="UP000004913"/>
    </source>
</evidence>
<evidence type="ECO:0000256" key="1">
    <source>
        <dbReference type="SAM" id="Phobius"/>
    </source>
</evidence>
<dbReference type="OrthoDB" id="9816048at2"/>
<dbReference type="Pfam" id="PF01757">
    <property type="entry name" value="Acyl_transf_3"/>
    <property type="match status" value="1"/>
</dbReference>
<dbReference type="RefSeq" id="WP_006800119.1">
    <property type="nucleotide sequence ID" value="NZ_GL891985.1"/>
</dbReference>
<feature type="transmembrane region" description="Helical" evidence="1">
    <location>
        <begin position="193"/>
        <end position="213"/>
    </location>
</feature>
<feature type="transmembrane region" description="Helical" evidence="1">
    <location>
        <begin position="161"/>
        <end position="181"/>
    </location>
</feature>
<dbReference type="AlphaFoldDB" id="F5IZS1"/>
<keyword evidence="1" id="KW-0472">Membrane</keyword>
<feature type="transmembrane region" description="Helical" evidence="1">
    <location>
        <begin position="36"/>
        <end position="53"/>
    </location>
</feature>
<dbReference type="HOGENOM" id="CLU_023915_4_1_10"/>
<dbReference type="Proteomes" id="UP000004913">
    <property type="component" value="Unassembled WGS sequence"/>
</dbReference>
<name>F5IZS1_9BACT</name>
<feature type="transmembrane region" description="Helical" evidence="1">
    <location>
        <begin position="110"/>
        <end position="132"/>
    </location>
</feature>
<reference evidence="3 4" key="1">
    <citation type="submission" date="2011-04" db="EMBL/GenBank/DDBJ databases">
        <title>The Genome Sequence of Dysgonomonas gadei ATCC BAA-286.</title>
        <authorList>
            <consortium name="The Broad Institute Genome Sequencing Platform"/>
            <person name="Earl A."/>
            <person name="Ward D."/>
            <person name="Feldgarden M."/>
            <person name="Gevers D."/>
            <person name="Pudlo N."/>
            <person name="Martens E."/>
            <person name="Allen-Vercoe E."/>
            <person name="Young S.K."/>
            <person name="Zeng Q."/>
            <person name="Gargeya S."/>
            <person name="Fitzgerald M."/>
            <person name="Haas B."/>
            <person name="Abouelleil A."/>
            <person name="Alvarado L."/>
            <person name="Arachchi H.M."/>
            <person name="Berlin A."/>
            <person name="Brown A."/>
            <person name="Chapman S.B."/>
            <person name="Chen Z."/>
            <person name="Dunbar C."/>
            <person name="Freedman E."/>
            <person name="Gearin G."/>
            <person name="Gellesch M."/>
            <person name="Goldberg J."/>
            <person name="Griggs A."/>
            <person name="Gujja S."/>
            <person name="Heiman D."/>
            <person name="Howarth C."/>
            <person name="Larson L."/>
            <person name="Lui A."/>
            <person name="MacDonald P.J.P."/>
            <person name="Mehta T."/>
            <person name="Montmayeur A."/>
            <person name="Murphy C."/>
            <person name="Neiman D."/>
            <person name="Pearson M."/>
            <person name="Priest M."/>
            <person name="Roberts A."/>
            <person name="Saif S."/>
            <person name="Shea T."/>
            <person name="Shenoy N."/>
            <person name="Sisk P."/>
            <person name="Stolte C."/>
            <person name="Sykes S."/>
            <person name="Yandava C."/>
            <person name="Wortman J."/>
            <person name="Nusbaum C."/>
            <person name="Birren B."/>
        </authorList>
    </citation>
    <scope>NUCLEOTIDE SEQUENCE [LARGE SCALE GENOMIC DNA]</scope>
    <source>
        <strain evidence="3 4">ATCC BAA-286</strain>
    </source>
</reference>
<dbReference type="GO" id="GO:0016747">
    <property type="term" value="F:acyltransferase activity, transferring groups other than amino-acyl groups"/>
    <property type="evidence" value="ECO:0007669"/>
    <property type="project" value="InterPro"/>
</dbReference>
<accession>F5IZS1</accession>